<sequence length="191" mass="21791">MRIEDRLQLTTTVSLLVPLSYMGVRWWLGQMPFSFPLAAWFLVDATVQYALILLLRGEQLSRSRFSQLSYATALAVGLPATVLSVFSGLAAEFRLIPLLFHLTLSRHRGRAVYAFLLFVAGILLLYPFFSGQMEFLIGELFRPTALALILLLWLPRQRSERRRLRERARKRRQHTATGRSGNDIPGKGSEK</sequence>
<reference evidence="3 4" key="1">
    <citation type="submission" date="2019-10" db="EMBL/GenBank/DDBJ databases">
        <title>Extracellular Electron Transfer in a Candidatus Methanoperedens spp. Enrichment Culture.</title>
        <authorList>
            <person name="Berger S."/>
            <person name="Rangel Shaw D."/>
            <person name="Berben T."/>
            <person name="In 'T Zandt M."/>
            <person name="Frank J."/>
            <person name="Reimann J."/>
            <person name="Jetten M.S.M."/>
            <person name="Welte C.U."/>
        </authorList>
    </citation>
    <scope>NUCLEOTIDE SEQUENCE [LARGE SCALE GENOMIC DNA]</scope>
    <source>
        <strain evidence="3">SB12</strain>
    </source>
</reference>
<keyword evidence="2" id="KW-0472">Membrane</keyword>
<name>A0A833H494_9LEPT</name>
<dbReference type="AlphaFoldDB" id="A0A833H494"/>
<feature type="compositionally biased region" description="Basic residues" evidence="1">
    <location>
        <begin position="164"/>
        <end position="174"/>
    </location>
</feature>
<feature type="transmembrane region" description="Helical" evidence="2">
    <location>
        <begin position="67"/>
        <end position="90"/>
    </location>
</feature>
<feature type="transmembrane region" description="Helical" evidence="2">
    <location>
        <begin position="35"/>
        <end position="55"/>
    </location>
</feature>
<evidence type="ECO:0000256" key="2">
    <source>
        <dbReference type="SAM" id="Phobius"/>
    </source>
</evidence>
<feature type="transmembrane region" description="Helical" evidence="2">
    <location>
        <begin position="111"/>
        <end position="129"/>
    </location>
</feature>
<gene>
    <name evidence="3" type="ORF">F9K24_03610</name>
</gene>
<feature type="transmembrane region" description="Helical" evidence="2">
    <location>
        <begin position="135"/>
        <end position="154"/>
    </location>
</feature>
<evidence type="ECO:0000313" key="3">
    <source>
        <dbReference type="EMBL" id="KAB2934877.1"/>
    </source>
</evidence>
<organism evidence="3 4">
    <name type="scientific">Leptonema illini</name>
    <dbReference type="NCBI Taxonomy" id="183"/>
    <lineage>
        <taxon>Bacteria</taxon>
        <taxon>Pseudomonadati</taxon>
        <taxon>Spirochaetota</taxon>
        <taxon>Spirochaetia</taxon>
        <taxon>Leptospirales</taxon>
        <taxon>Leptospiraceae</taxon>
        <taxon>Leptonema</taxon>
    </lineage>
</organism>
<feature type="region of interest" description="Disordered" evidence="1">
    <location>
        <begin position="164"/>
        <end position="191"/>
    </location>
</feature>
<proteinExistence type="predicted"/>
<accession>A0A833H494</accession>
<dbReference type="EMBL" id="WBUI01000002">
    <property type="protein sequence ID" value="KAB2934877.1"/>
    <property type="molecule type" value="Genomic_DNA"/>
</dbReference>
<evidence type="ECO:0000256" key="1">
    <source>
        <dbReference type="SAM" id="MobiDB-lite"/>
    </source>
</evidence>
<keyword evidence="2" id="KW-1133">Transmembrane helix</keyword>
<evidence type="ECO:0000313" key="4">
    <source>
        <dbReference type="Proteomes" id="UP000460298"/>
    </source>
</evidence>
<comment type="caution">
    <text evidence="3">The sequence shown here is derived from an EMBL/GenBank/DDBJ whole genome shotgun (WGS) entry which is preliminary data.</text>
</comment>
<keyword evidence="2" id="KW-0812">Transmembrane</keyword>
<dbReference type="Proteomes" id="UP000460298">
    <property type="component" value="Unassembled WGS sequence"/>
</dbReference>
<protein>
    <submittedName>
        <fullName evidence="3">Uncharacterized protein</fullName>
    </submittedName>
</protein>